<dbReference type="InterPro" id="IPR032859">
    <property type="entry name" value="KH_dom-like"/>
</dbReference>
<dbReference type="FunFam" id="3.30.300.20:FF:000004">
    <property type="entry name" value="GTPase Der"/>
    <property type="match status" value="1"/>
</dbReference>
<evidence type="ECO:0000256" key="4">
    <source>
        <dbReference type="ARBA" id="ARBA00022737"/>
    </source>
</evidence>
<keyword evidence="4 11" id="KW-0677">Repeat</keyword>
<reference evidence="13 14" key="1">
    <citation type="submission" date="2016-11" db="EMBL/GenBank/DDBJ databases">
        <title>Comparative genomics of Acidibacillus ferroxidans species.</title>
        <authorList>
            <person name="Oliveira G."/>
            <person name="Nunes G."/>
            <person name="Oliveira R."/>
            <person name="Araujo F."/>
            <person name="Salim A."/>
            <person name="Scholte L."/>
            <person name="Morais D."/>
            <person name="Nancucheo I."/>
            <person name="Johnson D.B."/>
            <person name="Grail B."/>
            <person name="Bittencourt J."/>
            <person name="Valadares R."/>
        </authorList>
    </citation>
    <scope>NUCLEOTIDE SEQUENCE [LARGE SCALE GENOMIC DNA]</scope>
    <source>
        <strain evidence="13 14">Y002</strain>
    </source>
</reference>
<evidence type="ECO:0000256" key="11">
    <source>
        <dbReference type="RuleBase" id="RU004481"/>
    </source>
</evidence>
<protein>
    <recommendedName>
        <fullName evidence="2 9">GTPase Der</fullName>
    </recommendedName>
    <alternativeName>
        <fullName evidence="7 9">GTP-binding protein EngA</fullName>
    </alternativeName>
</protein>
<evidence type="ECO:0000256" key="3">
    <source>
        <dbReference type="ARBA" id="ARBA00022517"/>
    </source>
</evidence>
<evidence type="ECO:0000256" key="5">
    <source>
        <dbReference type="ARBA" id="ARBA00022741"/>
    </source>
</evidence>
<evidence type="ECO:0000256" key="10">
    <source>
        <dbReference type="PROSITE-ProRule" id="PRU01049"/>
    </source>
</evidence>
<comment type="similarity">
    <text evidence="1 9 10 11">Belongs to the TRAFAC class TrmE-Era-EngA-EngB-Septin-like GTPase superfamily. EngA (Der) GTPase family.</text>
</comment>
<feature type="binding site" evidence="9">
    <location>
        <begin position="57"/>
        <end position="61"/>
    </location>
    <ligand>
        <name>GTP</name>
        <dbReference type="ChEBI" id="CHEBI:37565"/>
        <label>1</label>
    </ligand>
</feature>
<dbReference type="SUPFAM" id="SSF52540">
    <property type="entry name" value="P-loop containing nucleoside triphosphate hydrolases"/>
    <property type="match status" value="2"/>
</dbReference>
<evidence type="ECO:0000256" key="1">
    <source>
        <dbReference type="ARBA" id="ARBA00008279"/>
    </source>
</evidence>
<dbReference type="InterPro" id="IPR006073">
    <property type="entry name" value="GTP-bd"/>
</dbReference>
<dbReference type="CDD" id="cd01895">
    <property type="entry name" value="EngA2"/>
    <property type="match status" value="1"/>
</dbReference>
<organism evidence="13 14">
    <name type="scientific">Sulfoacidibacillus thermotolerans</name>
    <name type="common">Acidibacillus sulfuroxidans</name>
    <dbReference type="NCBI Taxonomy" id="1765684"/>
    <lineage>
        <taxon>Bacteria</taxon>
        <taxon>Bacillati</taxon>
        <taxon>Bacillota</taxon>
        <taxon>Bacilli</taxon>
        <taxon>Bacillales</taxon>
        <taxon>Alicyclobacillaceae</taxon>
        <taxon>Sulfoacidibacillus</taxon>
    </lineage>
</organism>
<dbReference type="Pfam" id="PF01926">
    <property type="entry name" value="MMR_HSR1"/>
    <property type="match status" value="2"/>
</dbReference>
<evidence type="ECO:0000256" key="6">
    <source>
        <dbReference type="ARBA" id="ARBA00023134"/>
    </source>
</evidence>
<evidence type="ECO:0000313" key="14">
    <source>
        <dbReference type="Proteomes" id="UP000245380"/>
    </source>
</evidence>
<dbReference type="InterPro" id="IPR016484">
    <property type="entry name" value="GTPase_Der"/>
</dbReference>
<evidence type="ECO:0000313" key="13">
    <source>
        <dbReference type="EMBL" id="PWI59067.1"/>
    </source>
</evidence>
<dbReference type="NCBIfam" id="TIGR00231">
    <property type="entry name" value="small_GTP"/>
    <property type="match status" value="2"/>
</dbReference>
<proteinExistence type="inferred from homology"/>
<dbReference type="PIRSF" id="PIRSF006485">
    <property type="entry name" value="GTP-binding_EngA"/>
    <property type="match status" value="1"/>
</dbReference>
<evidence type="ECO:0000256" key="7">
    <source>
        <dbReference type="ARBA" id="ARBA00032345"/>
    </source>
</evidence>
<keyword evidence="6 9" id="KW-0342">GTP-binding</keyword>
<sequence>MAAPVMAIVGTPNVGKSTLFNRIVGQRLAIVEDRPGITRDRIYASTEWRSRSFRVIDTGGLELGQVDAIATRIRAQVELAIDEAEVIVFVVDGVVGLTSADEEIANLLRRSGKPVIVAVNKLDRAERNALAYDFYGLGFDKTIGISAEHALGIGDLLDAVFDYFPPASTDLDQIDEDAIKVAVIGRPNVGKSSLINAILGEDRVLVSEVAGTTRDAIDTAFTMDETRFVLIDTAGMRKRGKVYEATEKYSVLRALRAIERCDVAVLVIDADSGIIEQDKRVVGYALDAGKAIVVAVNKWDAIEKNGKTAQEFEKMIRSHFPFLSWAPIVFVSAKTRQRVRRVLEIAAEAAENHAQRIATSTVNTIVQEAVAMVPPPTDKGKRLKILYATQVAVKPPTFAIFVNRAEMMHFSYERYLENKLRESFGFLGTPMRILIRERNSHERN</sequence>
<evidence type="ECO:0000259" key="12">
    <source>
        <dbReference type="PROSITE" id="PS51712"/>
    </source>
</evidence>
<dbReference type="PRINTS" id="PR00326">
    <property type="entry name" value="GTP1OBG"/>
</dbReference>
<dbReference type="FunFam" id="3.40.50.300:FF:000057">
    <property type="entry name" value="GTPase Der"/>
    <property type="match status" value="1"/>
</dbReference>
<dbReference type="InterPro" id="IPR005225">
    <property type="entry name" value="Small_GTP-bd"/>
</dbReference>
<dbReference type="AlphaFoldDB" id="A0A2U3DCQ9"/>
<dbReference type="Proteomes" id="UP000245380">
    <property type="component" value="Unassembled WGS sequence"/>
</dbReference>
<dbReference type="EMBL" id="MPDK01000001">
    <property type="protein sequence ID" value="PWI59067.1"/>
    <property type="molecule type" value="Genomic_DNA"/>
</dbReference>
<dbReference type="Gene3D" id="3.30.300.20">
    <property type="match status" value="1"/>
</dbReference>
<dbReference type="InterPro" id="IPR015946">
    <property type="entry name" value="KH_dom-like_a/b"/>
</dbReference>
<dbReference type="FunFam" id="3.40.50.300:FF:000040">
    <property type="entry name" value="GTPase Der"/>
    <property type="match status" value="1"/>
</dbReference>
<feature type="binding site" evidence="9">
    <location>
        <begin position="297"/>
        <end position="300"/>
    </location>
    <ligand>
        <name>GTP</name>
        <dbReference type="ChEBI" id="CHEBI:37565"/>
        <label>2</label>
    </ligand>
</feature>
<evidence type="ECO:0000256" key="8">
    <source>
        <dbReference type="ARBA" id="ARBA00053470"/>
    </source>
</evidence>
<dbReference type="OrthoDB" id="9805918at2"/>
<feature type="binding site" evidence="9">
    <location>
        <begin position="185"/>
        <end position="192"/>
    </location>
    <ligand>
        <name>GTP</name>
        <dbReference type="ChEBI" id="CHEBI:37565"/>
        <label>2</label>
    </ligand>
</feature>
<dbReference type="PROSITE" id="PS51712">
    <property type="entry name" value="G_ENGA"/>
    <property type="match status" value="2"/>
</dbReference>
<feature type="binding site" evidence="9">
    <location>
        <begin position="10"/>
        <end position="17"/>
    </location>
    <ligand>
        <name>GTP</name>
        <dbReference type="ChEBI" id="CHEBI:37565"/>
        <label>1</label>
    </ligand>
</feature>
<comment type="function">
    <text evidence="8 9 11">GTPase that plays an essential role in the late steps of ribosome biogenesis.</text>
</comment>
<keyword evidence="5 9" id="KW-0547">Nucleotide-binding</keyword>
<dbReference type="RefSeq" id="WP_109429148.1">
    <property type="nucleotide sequence ID" value="NZ_MPDK01000001.1"/>
</dbReference>
<dbReference type="GO" id="GO:0042254">
    <property type="term" value="P:ribosome biogenesis"/>
    <property type="evidence" value="ECO:0007669"/>
    <property type="project" value="UniProtKB-KW"/>
</dbReference>
<dbReference type="InterPro" id="IPR031166">
    <property type="entry name" value="G_ENGA"/>
</dbReference>
<gene>
    <name evidence="9" type="primary">der</name>
    <name evidence="13" type="ORF">BM613_00175</name>
</gene>
<dbReference type="GO" id="GO:0043022">
    <property type="term" value="F:ribosome binding"/>
    <property type="evidence" value="ECO:0007669"/>
    <property type="project" value="TreeGrafter"/>
</dbReference>
<dbReference type="GO" id="GO:0005525">
    <property type="term" value="F:GTP binding"/>
    <property type="evidence" value="ECO:0007669"/>
    <property type="project" value="UniProtKB-UniRule"/>
</dbReference>
<dbReference type="PANTHER" id="PTHR43834:SF6">
    <property type="entry name" value="GTPASE DER"/>
    <property type="match status" value="1"/>
</dbReference>
<evidence type="ECO:0000256" key="2">
    <source>
        <dbReference type="ARBA" id="ARBA00020953"/>
    </source>
</evidence>
<dbReference type="Gene3D" id="3.40.50.300">
    <property type="entry name" value="P-loop containing nucleotide triphosphate hydrolases"/>
    <property type="match status" value="2"/>
</dbReference>
<evidence type="ECO:0000256" key="9">
    <source>
        <dbReference type="HAMAP-Rule" id="MF_00195"/>
    </source>
</evidence>
<dbReference type="PANTHER" id="PTHR43834">
    <property type="entry name" value="GTPASE DER"/>
    <property type="match status" value="1"/>
</dbReference>
<dbReference type="Pfam" id="PF14714">
    <property type="entry name" value="KH_dom-like"/>
    <property type="match status" value="1"/>
</dbReference>
<feature type="binding site" evidence="9">
    <location>
        <begin position="232"/>
        <end position="236"/>
    </location>
    <ligand>
        <name>GTP</name>
        <dbReference type="ChEBI" id="CHEBI:37565"/>
        <label>2</label>
    </ligand>
</feature>
<name>A0A2U3DCQ9_SULT2</name>
<keyword evidence="14" id="KW-1185">Reference proteome</keyword>
<dbReference type="CDD" id="cd01894">
    <property type="entry name" value="EngA1"/>
    <property type="match status" value="1"/>
</dbReference>
<dbReference type="SMART" id="SM00382">
    <property type="entry name" value="AAA"/>
    <property type="match status" value="2"/>
</dbReference>
<dbReference type="InterPro" id="IPR003593">
    <property type="entry name" value="AAA+_ATPase"/>
</dbReference>
<feature type="domain" description="EngA-type G" evidence="12">
    <location>
        <begin position="4"/>
        <end position="168"/>
    </location>
</feature>
<dbReference type="HAMAP" id="MF_00195">
    <property type="entry name" value="GTPase_Der"/>
    <property type="match status" value="1"/>
</dbReference>
<dbReference type="NCBIfam" id="TIGR03594">
    <property type="entry name" value="GTPase_EngA"/>
    <property type="match status" value="1"/>
</dbReference>
<keyword evidence="3 9" id="KW-0690">Ribosome biogenesis</keyword>
<dbReference type="InterPro" id="IPR027417">
    <property type="entry name" value="P-loop_NTPase"/>
</dbReference>
<comment type="subunit">
    <text evidence="9">Associates with the 50S ribosomal subunit.</text>
</comment>
<feature type="domain" description="EngA-type G" evidence="12">
    <location>
        <begin position="179"/>
        <end position="354"/>
    </location>
</feature>
<feature type="binding site" evidence="9">
    <location>
        <begin position="120"/>
        <end position="123"/>
    </location>
    <ligand>
        <name>GTP</name>
        <dbReference type="ChEBI" id="CHEBI:37565"/>
        <label>1</label>
    </ligand>
</feature>
<comment type="caution">
    <text evidence="13">The sequence shown here is derived from an EMBL/GenBank/DDBJ whole genome shotgun (WGS) entry which is preliminary data.</text>
</comment>
<accession>A0A2U3DCQ9</accession>